<dbReference type="Proteomes" id="UP001151760">
    <property type="component" value="Unassembled WGS sequence"/>
</dbReference>
<evidence type="ECO:0000313" key="1">
    <source>
        <dbReference type="EMBL" id="GJT29539.1"/>
    </source>
</evidence>
<gene>
    <name evidence="1" type="ORF">Tco_0909814</name>
</gene>
<protein>
    <submittedName>
        <fullName evidence="1">Uncharacterized protein</fullName>
    </submittedName>
</protein>
<reference evidence="1" key="2">
    <citation type="submission" date="2022-01" db="EMBL/GenBank/DDBJ databases">
        <authorList>
            <person name="Yamashiro T."/>
            <person name="Shiraishi A."/>
            <person name="Satake H."/>
            <person name="Nakayama K."/>
        </authorList>
    </citation>
    <scope>NUCLEOTIDE SEQUENCE</scope>
</reference>
<dbReference type="PANTHER" id="PTHR33116">
    <property type="entry name" value="REVERSE TRANSCRIPTASE ZINC-BINDING DOMAIN-CONTAINING PROTEIN-RELATED-RELATED"/>
    <property type="match status" value="1"/>
</dbReference>
<name>A0ABQ5CS26_9ASTR</name>
<dbReference type="PANTHER" id="PTHR33116:SF77">
    <property type="entry name" value="RNA-DIRECTED DNA POLYMERASE"/>
    <property type="match status" value="1"/>
</dbReference>
<keyword evidence="2" id="KW-1185">Reference proteome</keyword>
<proteinExistence type="predicted"/>
<comment type="caution">
    <text evidence="1">The sequence shown here is derived from an EMBL/GenBank/DDBJ whole genome shotgun (WGS) entry which is preliminary data.</text>
</comment>
<reference evidence="1" key="1">
    <citation type="journal article" date="2022" name="Int. J. Mol. Sci.">
        <title>Draft Genome of Tanacetum Coccineum: Genomic Comparison of Closely Related Tanacetum-Family Plants.</title>
        <authorList>
            <person name="Yamashiro T."/>
            <person name="Shiraishi A."/>
            <person name="Nakayama K."/>
            <person name="Satake H."/>
        </authorList>
    </citation>
    <scope>NUCLEOTIDE SEQUENCE</scope>
</reference>
<accession>A0ABQ5CS26</accession>
<organism evidence="1 2">
    <name type="scientific">Tanacetum coccineum</name>
    <dbReference type="NCBI Taxonomy" id="301880"/>
    <lineage>
        <taxon>Eukaryota</taxon>
        <taxon>Viridiplantae</taxon>
        <taxon>Streptophyta</taxon>
        <taxon>Embryophyta</taxon>
        <taxon>Tracheophyta</taxon>
        <taxon>Spermatophyta</taxon>
        <taxon>Magnoliopsida</taxon>
        <taxon>eudicotyledons</taxon>
        <taxon>Gunneridae</taxon>
        <taxon>Pentapetalae</taxon>
        <taxon>asterids</taxon>
        <taxon>campanulids</taxon>
        <taxon>Asterales</taxon>
        <taxon>Asteraceae</taxon>
        <taxon>Asteroideae</taxon>
        <taxon>Anthemideae</taxon>
        <taxon>Anthemidinae</taxon>
        <taxon>Tanacetum</taxon>
    </lineage>
</organism>
<dbReference type="EMBL" id="BQNB010014551">
    <property type="protein sequence ID" value="GJT29539.1"/>
    <property type="molecule type" value="Genomic_DNA"/>
</dbReference>
<evidence type="ECO:0000313" key="2">
    <source>
        <dbReference type="Proteomes" id="UP001151760"/>
    </source>
</evidence>
<sequence>MIVGSYDPTIPHIENDQDRCRILIQAGSTEKNDPRFKESTHRRPKFHSSLFRKLEAVDATFLEASISMDEMKEVVWSCSGSKSPGPDGINFNLLRRSNLSKSRLYGVGVPLNEVASVAEAINCAHITVLLLFSFPVEETYNWDPIKIIKRLEVIRSRFFWGFNEDSRKMVWINWNKTIMEKGMGGLGVRSIRAKNLSLLGKWTWRFHTEDTVLWRKVIKEIYGPDGGFSHMAHQGSRMGLWSEIVKSNKSLWIKLLNWWKLVVGLRPFSSRLADILTITDRFSGRSQRADKDPMELVIASMIDLEW</sequence>